<feature type="region of interest" description="Disordered" evidence="1">
    <location>
        <begin position="1"/>
        <end position="21"/>
    </location>
</feature>
<feature type="compositionally biased region" description="Polar residues" evidence="1">
    <location>
        <begin position="10"/>
        <end position="21"/>
    </location>
</feature>
<sequence>MGIWDYEPTDTASNSFDSTNALPGTSEKLDILAARLEKGLPLWHPSDRRTFDDNEATRSFSL</sequence>
<dbReference type="EMBL" id="PUHZ01000018">
    <property type="protein sequence ID" value="PQO44754.1"/>
    <property type="molecule type" value="Genomic_DNA"/>
</dbReference>
<organism evidence="2 3">
    <name type="scientific">Blastopirellula marina</name>
    <dbReference type="NCBI Taxonomy" id="124"/>
    <lineage>
        <taxon>Bacteria</taxon>
        <taxon>Pseudomonadati</taxon>
        <taxon>Planctomycetota</taxon>
        <taxon>Planctomycetia</taxon>
        <taxon>Pirellulales</taxon>
        <taxon>Pirellulaceae</taxon>
        <taxon>Blastopirellula</taxon>
    </lineage>
</organism>
<gene>
    <name evidence="2" type="ORF">C5Y93_18045</name>
</gene>
<protein>
    <submittedName>
        <fullName evidence="2">Uncharacterized protein</fullName>
    </submittedName>
</protein>
<dbReference type="OrthoDB" id="274237at2"/>
<proteinExistence type="predicted"/>
<dbReference type="AlphaFoldDB" id="A0A2S8GL55"/>
<comment type="caution">
    <text evidence="2">The sequence shown here is derived from an EMBL/GenBank/DDBJ whole genome shotgun (WGS) entry which is preliminary data.</text>
</comment>
<evidence type="ECO:0000313" key="2">
    <source>
        <dbReference type="EMBL" id="PQO44754.1"/>
    </source>
</evidence>
<accession>A0A2S8GL55</accession>
<evidence type="ECO:0000313" key="3">
    <source>
        <dbReference type="Proteomes" id="UP000237819"/>
    </source>
</evidence>
<name>A0A2S8GL55_9BACT</name>
<evidence type="ECO:0000256" key="1">
    <source>
        <dbReference type="SAM" id="MobiDB-lite"/>
    </source>
</evidence>
<reference evidence="2 3" key="1">
    <citation type="submission" date="2018-02" db="EMBL/GenBank/DDBJ databases">
        <title>Comparative genomes isolates from brazilian mangrove.</title>
        <authorList>
            <person name="Araujo J.E."/>
            <person name="Taketani R.G."/>
            <person name="Silva M.C.P."/>
            <person name="Loureco M.V."/>
            <person name="Andreote F.D."/>
        </authorList>
    </citation>
    <scope>NUCLEOTIDE SEQUENCE [LARGE SCALE GENOMIC DNA]</scope>
    <source>
        <strain evidence="2 3">Nap-Phe MGV</strain>
    </source>
</reference>
<dbReference type="Proteomes" id="UP000237819">
    <property type="component" value="Unassembled WGS sequence"/>
</dbReference>